<keyword evidence="4" id="KW-0804">Transcription</keyword>
<sequence length="577" mass="62133">MEVMKRSVMNGGGVKEEMKFGSNIGKDEVGRIVKIGGEPTTQDGDRSKSSSPNRKDSSNIKQDQLESTRAEMGEVREENERLKMVLAQVVKDYQSLKMQFFDIAQQEQPKKSTESASNEDLIDEHDLQVSLSLGTTSTGHKREEKSNVSNKINGEMQSREGLTLGLDCKFEGPKEGPTNMSPENSFEEPKEEEIGEPWPPSRVLKAMRSGEDDVSPQAHVKKTRVSVRARCDAPTMNDGCQWRKYGQKIAKGNPCPRAYYRCTVAPACPVRKQVQRCAEDMSILITTYEGTHNHPLPISATAMASTTSAAASMLMSGSSTSSHPTILAPYSTTSTASTALNFNLTNPSRTSRPLYLPNQSFSSNPPHPTITLDLTSTSPSSMPPMSLPYNRFSLNHPSTASRFPSSSFNFSSSESNALPSSWGATNNGYLNNQFYGKSQLGSFNQAYLQKPNAATSVATPTTQHPLTDTIAAATKAITADPSFQSALAAAITSIVGGGGGGGGHNGLKWGETLTTPSSVVSPCATSFLNRTTVSSAASPLNQQQGSLLFMQPPTALPFSSKTKSDSASPVHNREHNN</sequence>
<keyword evidence="3" id="KW-0238">DNA-binding</keyword>
<feature type="region of interest" description="Disordered" evidence="6">
    <location>
        <begin position="172"/>
        <end position="198"/>
    </location>
</feature>
<dbReference type="InterPro" id="IPR003657">
    <property type="entry name" value="WRKY_dom"/>
</dbReference>
<comment type="subcellular location">
    <subcellularLocation>
        <location evidence="1">Nucleus</location>
    </subcellularLocation>
</comment>
<dbReference type="PANTHER" id="PTHR31429">
    <property type="entry name" value="WRKY TRANSCRIPTION FACTOR 36-RELATED"/>
    <property type="match status" value="1"/>
</dbReference>
<dbReference type="FunFam" id="2.20.25.80:FF:000002">
    <property type="entry name" value="probable WRKY transcription factor 31"/>
    <property type="match status" value="1"/>
</dbReference>
<evidence type="ECO:0000259" key="7">
    <source>
        <dbReference type="PROSITE" id="PS50811"/>
    </source>
</evidence>
<dbReference type="InterPro" id="IPR036576">
    <property type="entry name" value="WRKY_dom_sf"/>
</dbReference>
<dbReference type="GO" id="GO:0043565">
    <property type="term" value="F:sequence-specific DNA binding"/>
    <property type="evidence" value="ECO:0007669"/>
    <property type="project" value="InterPro"/>
</dbReference>
<feature type="region of interest" description="Disordered" evidence="6">
    <location>
        <begin position="552"/>
        <end position="577"/>
    </location>
</feature>
<evidence type="ECO:0000256" key="1">
    <source>
        <dbReference type="ARBA" id="ARBA00004123"/>
    </source>
</evidence>
<dbReference type="Gene3D" id="2.20.25.80">
    <property type="entry name" value="WRKY domain"/>
    <property type="match status" value="1"/>
</dbReference>
<keyword evidence="5" id="KW-0539">Nucleus</keyword>
<dbReference type="SUPFAM" id="SSF118290">
    <property type="entry name" value="WRKY DNA-binding domain"/>
    <property type="match status" value="1"/>
</dbReference>
<keyword evidence="9" id="KW-1185">Reference proteome</keyword>
<dbReference type="PROSITE" id="PS50811">
    <property type="entry name" value="WRKY"/>
    <property type="match status" value="1"/>
</dbReference>
<evidence type="ECO:0000256" key="3">
    <source>
        <dbReference type="ARBA" id="ARBA00023125"/>
    </source>
</evidence>
<dbReference type="SMART" id="SM00774">
    <property type="entry name" value="WRKY"/>
    <property type="match status" value="1"/>
</dbReference>
<reference evidence="8" key="2">
    <citation type="submission" date="2023-06" db="EMBL/GenBank/DDBJ databases">
        <authorList>
            <person name="Ma L."/>
            <person name="Liu K.-W."/>
            <person name="Li Z."/>
            <person name="Hsiao Y.-Y."/>
            <person name="Qi Y."/>
            <person name="Fu T."/>
            <person name="Tang G."/>
            <person name="Zhang D."/>
            <person name="Sun W.-H."/>
            <person name="Liu D.-K."/>
            <person name="Li Y."/>
            <person name="Chen G.-Z."/>
            <person name="Liu X.-D."/>
            <person name="Liao X.-Y."/>
            <person name="Jiang Y.-T."/>
            <person name="Yu X."/>
            <person name="Hao Y."/>
            <person name="Huang J."/>
            <person name="Zhao X.-W."/>
            <person name="Ke S."/>
            <person name="Chen Y.-Y."/>
            <person name="Wu W.-L."/>
            <person name="Hsu J.-L."/>
            <person name="Lin Y.-F."/>
            <person name="Huang M.-D."/>
            <person name="Li C.-Y."/>
            <person name="Huang L."/>
            <person name="Wang Z.-W."/>
            <person name="Zhao X."/>
            <person name="Zhong W.-Y."/>
            <person name="Peng D.-H."/>
            <person name="Ahmad S."/>
            <person name="Lan S."/>
            <person name="Zhang J.-S."/>
            <person name="Tsai W.-C."/>
            <person name="Van De Peer Y."/>
            <person name="Liu Z.-J."/>
        </authorList>
    </citation>
    <scope>NUCLEOTIDE SEQUENCE</scope>
    <source>
        <strain evidence="8">CP</strain>
        <tissue evidence="8">Leaves</tissue>
    </source>
</reference>
<evidence type="ECO:0000256" key="4">
    <source>
        <dbReference type="ARBA" id="ARBA00023163"/>
    </source>
</evidence>
<dbReference type="InterPro" id="IPR044810">
    <property type="entry name" value="WRKY_plant"/>
</dbReference>
<evidence type="ECO:0000313" key="9">
    <source>
        <dbReference type="Proteomes" id="UP001180020"/>
    </source>
</evidence>
<evidence type="ECO:0000313" key="8">
    <source>
        <dbReference type="EMBL" id="KAK1281850.1"/>
    </source>
</evidence>
<comment type="caution">
    <text evidence="8">The sequence shown here is derived from an EMBL/GenBank/DDBJ whole genome shotgun (WGS) entry which is preliminary data.</text>
</comment>
<evidence type="ECO:0000256" key="5">
    <source>
        <dbReference type="ARBA" id="ARBA00023242"/>
    </source>
</evidence>
<dbReference type="AlphaFoldDB" id="A0AAV9BYL9"/>
<dbReference type="GO" id="GO:0003700">
    <property type="term" value="F:DNA-binding transcription factor activity"/>
    <property type="evidence" value="ECO:0007669"/>
    <property type="project" value="InterPro"/>
</dbReference>
<dbReference type="Proteomes" id="UP001180020">
    <property type="component" value="Unassembled WGS sequence"/>
</dbReference>
<feature type="compositionally biased region" description="Basic and acidic residues" evidence="6">
    <location>
        <begin position="43"/>
        <end position="80"/>
    </location>
</feature>
<feature type="compositionally biased region" description="Polar residues" evidence="6">
    <location>
        <begin position="147"/>
        <end position="156"/>
    </location>
</feature>
<dbReference type="Pfam" id="PF03106">
    <property type="entry name" value="WRKY"/>
    <property type="match status" value="1"/>
</dbReference>
<feature type="compositionally biased region" description="Acidic residues" evidence="6">
    <location>
        <begin position="185"/>
        <end position="195"/>
    </location>
</feature>
<feature type="domain" description="WRKY" evidence="7">
    <location>
        <begin position="231"/>
        <end position="297"/>
    </location>
</feature>
<protein>
    <submittedName>
        <fullName evidence="8">WRKY transcription factor 72</fullName>
    </submittedName>
</protein>
<dbReference type="EMBL" id="JAUJYO010000022">
    <property type="protein sequence ID" value="KAK1281850.1"/>
    <property type="molecule type" value="Genomic_DNA"/>
</dbReference>
<feature type="compositionally biased region" description="Polar residues" evidence="6">
    <location>
        <begin position="557"/>
        <end position="569"/>
    </location>
</feature>
<name>A0AAV9BYL9_ACOCL</name>
<evidence type="ECO:0000256" key="2">
    <source>
        <dbReference type="ARBA" id="ARBA00023015"/>
    </source>
</evidence>
<feature type="region of interest" description="Disordered" evidence="6">
    <location>
        <begin position="1"/>
        <end position="80"/>
    </location>
</feature>
<reference evidence="8" key="1">
    <citation type="journal article" date="2023" name="Nat. Commun.">
        <title>Diploid and tetraploid genomes of Acorus and the evolution of monocots.</title>
        <authorList>
            <person name="Ma L."/>
            <person name="Liu K.W."/>
            <person name="Li Z."/>
            <person name="Hsiao Y.Y."/>
            <person name="Qi Y."/>
            <person name="Fu T."/>
            <person name="Tang G.D."/>
            <person name="Zhang D."/>
            <person name="Sun W.H."/>
            <person name="Liu D.K."/>
            <person name="Li Y."/>
            <person name="Chen G.Z."/>
            <person name="Liu X.D."/>
            <person name="Liao X.Y."/>
            <person name="Jiang Y.T."/>
            <person name="Yu X."/>
            <person name="Hao Y."/>
            <person name="Huang J."/>
            <person name="Zhao X.W."/>
            <person name="Ke S."/>
            <person name="Chen Y.Y."/>
            <person name="Wu W.L."/>
            <person name="Hsu J.L."/>
            <person name="Lin Y.F."/>
            <person name="Huang M.D."/>
            <person name="Li C.Y."/>
            <person name="Huang L."/>
            <person name="Wang Z.W."/>
            <person name="Zhao X."/>
            <person name="Zhong W.Y."/>
            <person name="Peng D.H."/>
            <person name="Ahmad S."/>
            <person name="Lan S."/>
            <person name="Zhang J.S."/>
            <person name="Tsai W.C."/>
            <person name="Van de Peer Y."/>
            <person name="Liu Z.J."/>
        </authorList>
    </citation>
    <scope>NUCLEOTIDE SEQUENCE</scope>
    <source>
        <strain evidence="8">CP</strain>
    </source>
</reference>
<dbReference type="PANTHER" id="PTHR31429:SF24">
    <property type="entry name" value="WRKY TRANSCRIPTION FACTOR 72-RELATED"/>
    <property type="match status" value="1"/>
</dbReference>
<evidence type="ECO:0000256" key="6">
    <source>
        <dbReference type="SAM" id="MobiDB-lite"/>
    </source>
</evidence>
<keyword evidence="2" id="KW-0805">Transcription regulation</keyword>
<proteinExistence type="predicted"/>
<feature type="region of interest" description="Disordered" evidence="6">
    <location>
        <begin position="102"/>
        <end position="158"/>
    </location>
</feature>
<feature type="compositionally biased region" description="Polar residues" evidence="6">
    <location>
        <begin position="129"/>
        <end position="138"/>
    </location>
</feature>
<gene>
    <name evidence="8" type="primary">WRKY72</name>
    <name evidence="8" type="ORF">QJS10_CPB22g00841</name>
</gene>
<dbReference type="GO" id="GO:0005634">
    <property type="term" value="C:nucleus"/>
    <property type="evidence" value="ECO:0007669"/>
    <property type="project" value="UniProtKB-SubCell"/>
</dbReference>
<feature type="compositionally biased region" description="Basic and acidic residues" evidence="6">
    <location>
        <begin position="14"/>
        <end position="31"/>
    </location>
</feature>
<accession>A0AAV9BYL9</accession>
<organism evidence="8 9">
    <name type="scientific">Acorus calamus</name>
    <name type="common">Sweet flag</name>
    <dbReference type="NCBI Taxonomy" id="4465"/>
    <lineage>
        <taxon>Eukaryota</taxon>
        <taxon>Viridiplantae</taxon>
        <taxon>Streptophyta</taxon>
        <taxon>Embryophyta</taxon>
        <taxon>Tracheophyta</taxon>
        <taxon>Spermatophyta</taxon>
        <taxon>Magnoliopsida</taxon>
        <taxon>Liliopsida</taxon>
        <taxon>Acoraceae</taxon>
        <taxon>Acorus</taxon>
    </lineage>
</organism>